<keyword evidence="1 3" id="KW-0597">Phosphoprotein</keyword>
<dbReference type="PRINTS" id="PR00038">
    <property type="entry name" value="HTHLUXR"/>
</dbReference>
<dbReference type="PROSITE" id="PS50043">
    <property type="entry name" value="HTH_LUXR_2"/>
    <property type="match status" value="1"/>
</dbReference>
<dbReference type="EMBL" id="AP025730">
    <property type="protein sequence ID" value="BDI05576.1"/>
    <property type="molecule type" value="Genomic_DNA"/>
</dbReference>
<dbReference type="Proteomes" id="UP001057498">
    <property type="component" value="Chromosome"/>
</dbReference>
<feature type="domain" description="Response regulatory" evidence="5">
    <location>
        <begin position="13"/>
        <end position="128"/>
    </location>
</feature>
<dbReference type="Gene3D" id="3.40.50.2300">
    <property type="match status" value="1"/>
</dbReference>
<evidence type="ECO:0000259" key="5">
    <source>
        <dbReference type="PROSITE" id="PS50110"/>
    </source>
</evidence>
<feature type="domain" description="HTH luxR-type" evidence="4">
    <location>
        <begin position="151"/>
        <end position="216"/>
    </location>
</feature>
<dbReference type="GO" id="GO:0003677">
    <property type="term" value="F:DNA binding"/>
    <property type="evidence" value="ECO:0007669"/>
    <property type="project" value="UniProtKB-KW"/>
</dbReference>
<dbReference type="PROSITE" id="PS50110">
    <property type="entry name" value="RESPONSE_REGULATORY"/>
    <property type="match status" value="1"/>
</dbReference>
<evidence type="ECO:0000313" key="6">
    <source>
        <dbReference type="EMBL" id="BDI05576.1"/>
    </source>
</evidence>
<dbReference type="RefSeq" id="WP_251973594.1">
    <property type="nucleotide sequence ID" value="NZ_AP025730.1"/>
</dbReference>
<evidence type="ECO:0000256" key="1">
    <source>
        <dbReference type="ARBA" id="ARBA00022553"/>
    </source>
</evidence>
<feature type="modified residue" description="4-aspartylphosphate" evidence="3">
    <location>
        <position position="63"/>
    </location>
</feature>
<evidence type="ECO:0000256" key="3">
    <source>
        <dbReference type="PROSITE-ProRule" id="PRU00169"/>
    </source>
</evidence>
<evidence type="ECO:0000259" key="4">
    <source>
        <dbReference type="PROSITE" id="PS50043"/>
    </source>
</evidence>
<dbReference type="InterPro" id="IPR011006">
    <property type="entry name" value="CheY-like_superfamily"/>
</dbReference>
<dbReference type="InterPro" id="IPR001789">
    <property type="entry name" value="Sig_transdc_resp-reg_receiver"/>
</dbReference>
<dbReference type="PANTHER" id="PTHR43214:SF43">
    <property type="entry name" value="TWO-COMPONENT RESPONSE REGULATOR"/>
    <property type="match status" value="1"/>
</dbReference>
<dbReference type="SMART" id="SM00448">
    <property type="entry name" value="REC"/>
    <property type="match status" value="1"/>
</dbReference>
<dbReference type="SUPFAM" id="SSF46894">
    <property type="entry name" value="C-terminal effector domain of the bipartite response regulators"/>
    <property type="match status" value="1"/>
</dbReference>
<proteinExistence type="predicted"/>
<dbReference type="SMART" id="SM00421">
    <property type="entry name" value="HTH_LUXR"/>
    <property type="match status" value="1"/>
</dbReference>
<gene>
    <name evidence="6" type="primary">gacA</name>
    <name evidence="6" type="ORF">CATMQ487_25460</name>
</gene>
<evidence type="ECO:0000256" key="2">
    <source>
        <dbReference type="ARBA" id="ARBA00023125"/>
    </source>
</evidence>
<evidence type="ECO:0000313" key="7">
    <source>
        <dbReference type="Proteomes" id="UP001057498"/>
    </source>
</evidence>
<name>A0ABM7YMD0_9BURK</name>
<dbReference type="Pfam" id="PF00072">
    <property type="entry name" value="Response_reg"/>
    <property type="match status" value="1"/>
</dbReference>
<dbReference type="Pfam" id="PF00196">
    <property type="entry name" value="GerE"/>
    <property type="match status" value="1"/>
</dbReference>
<dbReference type="InterPro" id="IPR039420">
    <property type="entry name" value="WalR-like"/>
</dbReference>
<organism evidence="6 7">
    <name type="scientific">Sphaerotilus microaerophilus</name>
    <dbReference type="NCBI Taxonomy" id="2914710"/>
    <lineage>
        <taxon>Bacteria</taxon>
        <taxon>Pseudomonadati</taxon>
        <taxon>Pseudomonadota</taxon>
        <taxon>Betaproteobacteria</taxon>
        <taxon>Burkholderiales</taxon>
        <taxon>Sphaerotilaceae</taxon>
        <taxon>Sphaerotilus</taxon>
    </lineage>
</organism>
<sequence length="220" mass="23575">MTTRADPATRVTRVMLVDDHALVRMGFRMLLGEADCEVVAECGTGEQACQTYPSAQPDVVVMDLSMPGMGGMEALRRILAADPKARILALSAHEDTAHPQRALRSGAMGYLAKRSAPESLLQAVAALMRGERYVDPQTAQALAVAQLDGGSAHPADRLSEREFAVFMQLARGQSVAQIADHLKLSPSTVGTHLYNVKQKLGAGNQSELTLVALRWGLLDA</sequence>
<keyword evidence="7" id="KW-1185">Reference proteome</keyword>
<dbReference type="InterPro" id="IPR058245">
    <property type="entry name" value="NreC/VraR/RcsB-like_REC"/>
</dbReference>
<protein>
    <submittedName>
        <fullName evidence="6">DNA-binding response regulator</fullName>
    </submittedName>
</protein>
<dbReference type="PANTHER" id="PTHR43214">
    <property type="entry name" value="TWO-COMPONENT RESPONSE REGULATOR"/>
    <property type="match status" value="1"/>
</dbReference>
<dbReference type="CDD" id="cd06170">
    <property type="entry name" value="LuxR_C_like"/>
    <property type="match status" value="1"/>
</dbReference>
<dbReference type="InterPro" id="IPR016032">
    <property type="entry name" value="Sig_transdc_resp-reg_C-effctor"/>
</dbReference>
<reference evidence="6" key="1">
    <citation type="submission" date="2022-04" db="EMBL/GenBank/DDBJ databases">
        <title>Whole genome sequence of Sphaerotilus sp. FB-5.</title>
        <authorList>
            <person name="Takeda M."/>
            <person name="Narihara S."/>
            <person name="Akimoto M."/>
            <person name="Akimoto R."/>
            <person name="Nishiyashiki S."/>
            <person name="Murakami T."/>
        </authorList>
    </citation>
    <scope>NUCLEOTIDE SEQUENCE</scope>
    <source>
        <strain evidence="6">FB-5</strain>
    </source>
</reference>
<dbReference type="CDD" id="cd17535">
    <property type="entry name" value="REC_NarL-like"/>
    <property type="match status" value="1"/>
</dbReference>
<dbReference type="InterPro" id="IPR000792">
    <property type="entry name" value="Tscrpt_reg_LuxR_C"/>
</dbReference>
<accession>A0ABM7YMD0</accession>
<dbReference type="PROSITE" id="PS00622">
    <property type="entry name" value="HTH_LUXR_1"/>
    <property type="match status" value="1"/>
</dbReference>
<keyword evidence="2 6" id="KW-0238">DNA-binding</keyword>
<dbReference type="SUPFAM" id="SSF52172">
    <property type="entry name" value="CheY-like"/>
    <property type="match status" value="1"/>
</dbReference>